<dbReference type="RefSeq" id="YP_009594323.1">
    <property type="nucleotide sequence ID" value="NC_041875.1"/>
</dbReference>
<dbReference type="KEGG" id="vg:40069843"/>
<keyword evidence="1" id="KW-1133">Transmembrane helix</keyword>
<protein>
    <submittedName>
        <fullName evidence="2">Membrane protein</fullName>
    </submittedName>
</protein>
<dbReference type="EMBL" id="KU160650">
    <property type="protein sequence ID" value="ALY09305.1"/>
    <property type="molecule type" value="Genomic_DNA"/>
</dbReference>
<keyword evidence="1" id="KW-0812">Transmembrane</keyword>
<evidence type="ECO:0000256" key="1">
    <source>
        <dbReference type="SAM" id="Phobius"/>
    </source>
</evidence>
<reference evidence="2 3" key="1">
    <citation type="submission" date="2015-11" db="EMBL/GenBank/DDBJ databases">
        <authorList>
            <person name="Ott C."/>
            <person name="Guerrero C.A."/>
            <person name="Bradley K.W."/>
            <person name="Asai D.J."/>
            <person name="Bowman C.A."/>
            <person name="Russell D.A."/>
            <person name="Pope W.H."/>
            <person name="Jacobs-Sera D."/>
            <person name="Hendrix R.W."/>
            <person name="Hatfull G.F."/>
        </authorList>
    </citation>
    <scope>NUCLEOTIDE SEQUENCE [LARGE SCALE GENOMIC DNA]</scope>
</reference>
<dbReference type="Proteomes" id="UP000224503">
    <property type="component" value="Segment"/>
</dbReference>
<proteinExistence type="predicted"/>
<feature type="transmembrane region" description="Helical" evidence="1">
    <location>
        <begin position="6"/>
        <end position="35"/>
    </location>
</feature>
<evidence type="ECO:0000313" key="3">
    <source>
        <dbReference type="Proteomes" id="UP000224503"/>
    </source>
</evidence>
<organism evidence="2 3">
    <name type="scientific">Arthrobacter phage Jasmine</name>
    <dbReference type="NCBI Taxonomy" id="1772302"/>
    <lineage>
        <taxon>Viruses</taxon>
        <taxon>Duplodnaviria</taxon>
        <taxon>Heunggongvirae</taxon>
        <taxon>Uroviricota</taxon>
        <taxon>Caudoviricetes</taxon>
        <taxon>Jasminevirus</taxon>
        <taxon>Jasminevirus jasmine</taxon>
    </lineage>
</organism>
<evidence type="ECO:0000313" key="2">
    <source>
        <dbReference type="EMBL" id="ALY09305.1"/>
    </source>
</evidence>
<keyword evidence="1" id="KW-0472">Membrane</keyword>
<gene>
    <name evidence="2" type="primary">35</name>
    <name evidence="2" type="ORF">JASMINE_35</name>
</gene>
<accession>A0A0U3TJZ3</accession>
<name>A0A0U3TJZ3_9CAUD</name>
<keyword evidence="3" id="KW-1185">Reference proteome</keyword>
<dbReference type="GeneID" id="40069843"/>
<sequence>MEEFETAWNIVGIVCSWIIAGILLALLVGAIVAIWNEYF</sequence>